<comment type="caution">
    <text evidence="1">The sequence shown here is derived from an EMBL/GenBank/DDBJ whole genome shotgun (WGS) entry which is preliminary data.</text>
</comment>
<dbReference type="Proteomes" id="UP000599391">
    <property type="component" value="Unassembled WGS sequence"/>
</dbReference>
<dbReference type="RefSeq" id="WP_214439924.1">
    <property type="nucleotide sequence ID" value="NZ_JAECZB010000038.1"/>
</dbReference>
<keyword evidence="2" id="KW-1185">Reference proteome</keyword>
<dbReference type="EMBL" id="JAECZB010000038">
    <property type="protein sequence ID" value="MBH8553651.1"/>
    <property type="molecule type" value="Genomic_DNA"/>
</dbReference>
<name>A0A8J7HEQ2_9CYAN</name>
<reference evidence="1 2" key="1">
    <citation type="journal article" date="2021" name="Int. J. Syst. Evol. Microbiol.">
        <title>Amazonocrinis nigriterrae gen. nov., sp. nov., Atlanticothrix silvestris gen. nov., sp. nov. and Dendronalium phyllosphericum gen. nov., sp. nov., nostocacean cyanobacteria from Brazilian environments.</title>
        <authorList>
            <person name="Alvarenga D.O."/>
            <person name="Andreote A.P.D."/>
            <person name="Branco L.H.Z."/>
            <person name="Delbaje E."/>
            <person name="Cruz R.B."/>
            <person name="Varani A.M."/>
            <person name="Fiore M.F."/>
        </authorList>
    </citation>
    <scope>NUCLEOTIDE SEQUENCE [LARGE SCALE GENOMIC DNA]</scope>
    <source>
        <strain evidence="1 2">CENA357</strain>
    </source>
</reference>
<accession>A0A8J7HEQ2</accession>
<gene>
    <name evidence="1" type="ORF">I8751_14980</name>
</gene>
<proteinExistence type="predicted"/>
<dbReference type="AlphaFoldDB" id="A0A8J7HEQ2"/>
<evidence type="ECO:0000313" key="2">
    <source>
        <dbReference type="Proteomes" id="UP000599391"/>
    </source>
</evidence>
<protein>
    <submittedName>
        <fullName evidence="1">Uncharacterized protein</fullName>
    </submittedName>
</protein>
<evidence type="ECO:0000313" key="1">
    <source>
        <dbReference type="EMBL" id="MBH8553651.1"/>
    </source>
</evidence>
<organism evidence="1 2">
    <name type="scientific">Atlanticothrix silvestris CENA357</name>
    <dbReference type="NCBI Taxonomy" id="1725252"/>
    <lineage>
        <taxon>Bacteria</taxon>
        <taxon>Bacillati</taxon>
        <taxon>Cyanobacteriota</taxon>
        <taxon>Cyanophyceae</taxon>
        <taxon>Nostocales</taxon>
        <taxon>Nodulariaceae</taxon>
        <taxon>Atlanticothrix</taxon>
        <taxon>Atlanticothrix silvestris</taxon>
    </lineage>
</organism>
<sequence>MNEPSRITIANSSSIIGFEKSGGGGWPIWDRYLTIENKRAYHIGNVCGTCAFFFERLEGESCSISAAAIAERLNNGTNIADPAFTSILGQILPTGVYYINFSTVLPRLIEPGDRYDYFVQEQVALWGIDASPPHHPRVSYYRSHSPALGKHRQLFEFVIPMFPTTKLDQQRVIHYQDEIAHGRQPTAFTISVLDIKQPAVWEGNPEITEHWCLAHYLLDGHHKIYAASQTKEPLNLVSFLTVDASLASEEEIKVALACLTSG</sequence>